<accession>A0A8S5NBC8</accession>
<dbReference type="EMBL" id="BK015111">
    <property type="protein sequence ID" value="DAD91387.1"/>
    <property type="molecule type" value="Genomic_DNA"/>
</dbReference>
<evidence type="ECO:0000256" key="1">
    <source>
        <dbReference type="SAM" id="MobiDB-lite"/>
    </source>
</evidence>
<feature type="region of interest" description="Disordered" evidence="1">
    <location>
        <begin position="1"/>
        <end position="24"/>
    </location>
</feature>
<name>A0A8S5NBC8_9CAUD</name>
<protein>
    <submittedName>
        <fullName evidence="2">Uncharacterized protein</fullName>
    </submittedName>
</protein>
<evidence type="ECO:0000313" key="2">
    <source>
        <dbReference type="EMBL" id="DAD91387.1"/>
    </source>
</evidence>
<proteinExistence type="predicted"/>
<reference evidence="2" key="1">
    <citation type="journal article" date="2021" name="Proc. Natl. Acad. Sci. U.S.A.">
        <title>A Catalog of Tens of Thousands of Viruses from Human Metagenomes Reveals Hidden Associations with Chronic Diseases.</title>
        <authorList>
            <person name="Tisza M.J."/>
            <person name="Buck C.B."/>
        </authorList>
    </citation>
    <scope>NUCLEOTIDE SEQUENCE</scope>
    <source>
        <strain evidence="2">Ct1mp9</strain>
    </source>
</reference>
<sequence length="124" mass="14464">MDAQQKATKKWNKNNREHRNYLSKRSSARSFIRNHATGSDLIELETLIAERRDALMTPLEREIKQLIEDVYAEELKEQSWEEVADMLDVWTDKDGDLLLEGRGIKPIDGINYVGYADNGVIWER</sequence>
<organism evidence="2">
    <name type="scientific">Siphoviridae sp. ct1mp9</name>
    <dbReference type="NCBI Taxonomy" id="2826274"/>
    <lineage>
        <taxon>Viruses</taxon>
        <taxon>Duplodnaviria</taxon>
        <taxon>Heunggongvirae</taxon>
        <taxon>Uroviricota</taxon>
        <taxon>Caudoviricetes</taxon>
    </lineage>
</organism>